<dbReference type="Pfam" id="PF00698">
    <property type="entry name" value="Acyl_transf_1"/>
    <property type="match status" value="1"/>
</dbReference>
<dbReference type="GO" id="GO:0006633">
    <property type="term" value="P:fatty acid biosynthetic process"/>
    <property type="evidence" value="ECO:0007669"/>
    <property type="project" value="TreeGrafter"/>
</dbReference>
<evidence type="ECO:0000313" key="6">
    <source>
        <dbReference type="EMBL" id="GIH23306.1"/>
    </source>
</evidence>
<organism evidence="6 7">
    <name type="scientific">Acrocarpospora phusangensis</name>
    <dbReference type="NCBI Taxonomy" id="1070424"/>
    <lineage>
        <taxon>Bacteria</taxon>
        <taxon>Bacillati</taxon>
        <taxon>Actinomycetota</taxon>
        <taxon>Actinomycetes</taxon>
        <taxon>Streptosporangiales</taxon>
        <taxon>Streptosporangiaceae</taxon>
        <taxon>Acrocarpospora</taxon>
    </lineage>
</organism>
<dbReference type="InterPro" id="IPR014043">
    <property type="entry name" value="Acyl_transferase_dom"/>
</dbReference>
<accession>A0A919Q6Y8</accession>
<comment type="caution">
    <text evidence="6">The sequence shown here is derived from an EMBL/GenBank/DDBJ whole genome shotgun (WGS) entry which is preliminary data.</text>
</comment>
<dbReference type="EC" id="2.3.1.39" evidence="1"/>
<sequence>MGSGVRVALLYPGQGTQRPGMLHELPDHPAVAATLAEADRILPGSAEQDSAHALTSTVTTQVALCIAGVAATRALAAEGATPDAVAGHSIGAFPAAVAAGALTFAEALAAVHLRAQLMRDTYPSGYGMAAVLGLSVPQVRRLIASTTTDDAPAYLAVIDTDQQVVVAGAIHALERLSTAAAQAGARRVQRLNIAVPSHCPLLGNVADAMAAHLANIPKRPLTAPYLSDSTARLLHDAAAVHDDLARSIARTVRWRDITAVLGELGTTLFIQAPPGHVLARIAQAAHPHARVITLTDTPVTDAAILSARART</sequence>
<evidence type="ECO:0000256" key="1">
    <source>
        <dbReference type="ARBA" id="ARBA00013258"/>
    </source>
</evidence>
<evidence type="ECO:0000256" key="3">
    <source>
        <dbReference type="ARBA" id="ARBA00023315"/>
    </source>
</evidence>
<dbReference type="InterPro" id="IPR016036">
    <property type="entry name" value="Malonyl_transacylase_ACP-bd"/>
</dbReference>
<dbReference type="PANTHER" id="PTHR42681">
    <property type="entry name" value="MALONYL-COA-ACYL CARRIER PROTEIN TRANSACYLASE, MITOCHONDRIAL"/>
    <property type="match status" value="1"/>
</dbReference>
<keyword evidence="2" id="KW-0808">Transferase</keyword>
<dbReference type="InterPro" id="IPR016035">
    <property type="entry name" value="Acyl_Trfase/lysoPLipase"/>
</dbReference>
<protein>
    <recommendedName>
        <fullName evidence="1">[acyl-carrier-protein] S-malonyltransferase</fullName>
        <ecNumber evidence="1">2.3.1.39</ecNumber>
    </recommendedName>
</protein>
<dbReference type="InterPro" id="IPR001227">
    <property type="entry name" value="Ac_transferase_dom_sf"/>
</dbReference>
<dbReference type="PANTHER" id="PTHR42681:SF1">
    <property type="entry name" value="MALONYL-COA-ACYL CARRIER PROTEIN TRANSACYLASE, MITOCHONDRIAL"/>
    <property type="match status" value="1"/>
</dbReference>
<evidence type="ECO:0000256" key="4">
    <source>
        <dbReference type="ARBA" id="ARBA00048462"/>
    </source>
</evidence>
<dbReference type="NCBIfam" id="TIGR03131">
    <property type="entry name" value="malonate_mdcH"/>
    <property type="match status" value="1"/>
</dbReference>
<dbReference type="RefSeq" id="WP_204040114.1">
    <property type="nucleotide sequence ID" value="NZ_BOOA01000009.1"/>
</dbReference>
<dbReference type="AlphaFoldDB" id="A0A919Q6Y8"/>
<dbReference type="Proteomes" id="UP000640052">
    <property type="component" value="Unassembled WGS sequence"/>
</dbReference>
<comment type="catalytic activity">
    <reaction evidence="4">
        <text>holo-[ACP] + malonyl-CoA = malonyl-[ACP] + CoA</text>
        <dbReference type="Rhea" id="RHEA:41792"/>
        <dbReference type="Rhea" id="RHEA-COMP:9623"/>
        <dbReference type="Rhea" id="RHEA-COMP:9685"/>
        <dbReference type="ChEBI" id="CHEBI:57287"/>
        <dbReference type="ChEBI" id="CHEBI:57384"/>
        <dbReference type="ChEBI" id="CHEBI:64479"/>
        <dbReference type="ChEBI" id="CHEBI:78449"/>
        <dbReference type="EC" id="2.3.1.39"/>
    </reaction>
</comment>
<evidence type="ECO:0000256" key="2">
    <source>
        <dbReference type="ARBA" id="ARBA00022679"/>
    </source>
</evidence>
<dbReference type="SMART" id="SM00827">
    <property type="entry name" value="PKS_AT"/>
    <property type="match status" value="1"/>
</dbReference>
<evidence type="ECO:0000259" key="5">
    <source>
        <dbReference type="SMART" id="SM00827"/>
    </source>
</evidence>
<dbReference type="Gene3D" id="3.40.366.10">
    <property type="entry name" value="Malonyl-Coenzyme A Acyl Carrier Protein, domain 2"/>
    <property type="match status" value="1"/>
</dbReference>
<reference evidence="6" key="1">
    <citation type="submission" date="2021-01" db="EMBL/GenBank/DDBJ databases">
        <title>Whole genome shotgun sequence of Acrocarpospora phusangensis NBRC 108782.</title>
        <authorList>
            <person name="Komaki H."/>
            <person name="Tamura T."/>
        </authorList>
    </citation>
    <scope>NUCLEOTIDE SEQUENCE</scope>
    <source>
        <strain evidence="6">NBRC 108782</strain>
    </source>
</reference>
<dbReference type="SUPFAM" id="SSF55048">
    <property type="entry name" value="Probable ACP-binding domain of malonyl-CoA ACP transacylase"/>
    <property type="match status" value="1"/>
</dbReference>
<evidence type="ECO:0000313" key="7">
    <source>
        <dbReference type="Proteomes" id="UP000640052"/>
    </source>
</evidence>
<dbReference type="EMBL" id="BOOA01000009">
    <property type="protein sequence ID" value="GIH23306.1"/>
    <property type="molecule type" value="Genomic_DNA"/>
</dbReference>
<dbReference type="Gene3D" id="3.30.70.250">
    <property type="entry name" value="Malonyl-CoA ACP transacylase, ACP-binding"/>
    <property type="match status" value="1"/>
</dbReference>
<keyword evidence="7" id="KW-1185">Reference proteome</keyword>
<proteinExistence type="predicted"/>
<name>A0A919Q6Y8_9ACTN</name>
<gene>
    <name evidence="6" type="ORF">Aph01nite_16160</name>
</gene>
<keyword evidence="3" id="KW-0012">Acyltransferase</keyword>
<dbReference type="SUPFAM" id="SSF52151">
    <property type="entry name" value="FabD/lysophospholipase-like"/>
    <property type="match status" value="1"/>
</dbReference>
<dbReference type="GO" id="GO:0004314">
    <property type="term" value="F:[acyl-carrier-protein] S-malonyltransferase activity"/>
    <property type="evidence" value="ECO:0007669"/>
    <property type="project" value="UniProtKB-EC"/>
</dbReference>
<dbReference type="InterPro" id="IPR050858">
    <property type="entry name" value="Mal-CoA-ACP_Trans/PKS_FabD"/>
</dbReference>
<dbReference type="InterPro" id="IPR017554">
    <property type="entry name" value="Malonate_deCOase_MdcHsu"/>
</dbReference>
<dbReference type="GO" id="GO:0005829">
    <property type="term" value="C:cytosol"/>
    <property type="evidence" value="ECO:0007669"/>
    <property type="project" value="TreeGrafter"/>
</dbReference>
<feature type="domain" description="Malonyl-CoA:ACP transacylase (MAT)" evidence="5">
    <location>
        <begin position="10"/>
        <end position="311"/>
    </location>
</feature>